<keyword evidence="3 6" id="KW-0732">Signal</keyword>
<dbReference type="STRING" id="338188.ERS852397_00165"/>
<evidence type="ECO:0000313" key="10">
    <source>
        <dbReference type="Proteomes" id="UP000095517"/>
    </source>
</evidence>
<evidence type="ECO:0000259" key="8">
    <source>
        <dbReference type="Pfam" id="PF14322"/>
    </source>
</evidence>
<dbReference type="InterPro" id="IPR033985">
    <property type="entry name" value="SusD-like_N"/>
</dbReference>
<evidence type="ECO:0000313" key="9">
    <source>
        <dbReference type="EMBL" id="CUN41152.1"/>
    </source>
</evidence>
<reference evidence="9 10" key="1">
    <citation type="submission" date="2015-09" db="EMBL/GenBank/DDBJ databases">
        <authorList>
            <consortium name="Pathogen Informatics"/>
        </authorList>
    </citation>
    <scope>NUCLEOTIDE SEQUENCE [LARGE SCALE GENOMIC DNA]</scope>
    <source>
        <strain evidence="9 10">2789STDY5608840</strain>
    </source>
</reference>
<dbReference type="SUPFAM" id="SSF48452">
    <property type="entry name" value="TPR-like"/>
    <property type="match status" value="1"/>
</dbReference>
<proteinExistence type="inferred from homology"/>
<comment type="subcellular location">
    <subcellularLocation>
        <location evidence="1">Cell outer membrane</location>
    </subcellularLocation>
</comment>
<protein>
    <submittedName>
        <fullName evidence="9">SusD family</fullName>
    </submittedName>
</protein>
<feature type="chain" id="PRO_5008014790" evidence="6">
    <location>
        <begin position="24"/>
        <end position="583"/>
    </location>
</feature>
<evidence type="ECO:0000256" key="3">
    <source>
        <dbReference type="ARBA" id="ARBA00022729"/>
    </source>
</evidence>
<dbReference type="InterPro" id="IPR011990">
    <property type="entry name" value="TPR-like_helical_dom_sf"/>
</dbReference>
<evidence type="ECO:0000256" key="4">
    <source>
        <dbReference type="ARBA" id="ARBA00023136"/>
    </source>
</evidence>
<dbReference type="InterPro" id="IPR012944">
    <property type="entry name" value="SusD_RagB_dom"/>
</dbReference>
<name>A0A173WNN9_9BACE</name>
<accession>A0A173WNN9</accession>
<organism evidence="9 10">
    <name type="scientific">Bacteroides finegoldii</name>
    <dbReference type="NCBI Taxonomy" id="338188"/>
    <lineage>
        <taxon>Bacteria</taxon>
        <taxon>Pseudomonadati</taxon>
        <taxon>Bacteroidota</taxon>
        <taxon>Bacteroidia</taxon>
        <taxon>Bacteroidales</taxon>
        <taxon>Bacteroidaceae</taxon>
        <taxon>Bacteroides</taxon>
    </lineage>
</organism>
<dbReference type="Pfam" id="PF14322">
    <property type="entry name" value="SusD-like_3"/>
    <property type="match status" value="1"/>
</dbReference>
<sequence length="583" mass="66616">MKIVNTIKTILLLAVVVILPSCLDLDPQDQMSDANLWQTPNDYKLYANQFYEWTRDFSSAVYDGPHSDTRSDLMTSSSYNEYSKGINNIPVSDGNYTGAYTKIRYANILLQKAESYPNPTDIARYVAEAKFFRAYEYFDLLQLFGDVIVVTEPIDITDPKMNAPRDDRSKVVDLIIEDLKQAIPDLPKENAIATADKGRVSQGAAQAFLSRVALYEGTWQKFRTGDVTRINDLLDIAAESAWEVIDSKQYEIFKPAELGTDAYKYLFILEDVQSNPANIKKDKNKEYIFSRRHDEVIAPIGKNITKNCFANVQWVTRKLAEMYLGADGLPIDNAQSTAGVDYSTPDNEYAKRDNRMTNTLMAPGRKYWNNNASHTTWTDADKAAFDNKDFYPTSGSGYNNQKWATERNVKDEYEGYDFPIIRYAEVLLNYAEAVFERNADAEGNIMDASKVDAALVYLNEVRQRVNPNMPGLTTSFATTHNLKMREEIRRERTVELFNEGFRIDDLKRWKTAETEMPENMLGVKWNTSGDWATWAGKWSPSYSLEDGCLLIETNRVWSNKNYLYPLPSDQRQLNPNIGQNPGW</sequence>
<dbReference type="RefSeq" id="WP_055278231.1">
    <property type="nucleotide sequence ID" value="NZ_CABIXA010000001.1"/>
</dbReference>
<dbReference type="Gene3D" id="1.25.40.390">
    <property type="match status" value="1"/>
</dbReference>
<gene>
    <name evidence="9" type="ORF">ERS852397_00165</name>
</gene>
<dbReference type="AlphaFoldDB" id="A0A173WNN9"/>
<evidence type="ECO:0000256" key="5">
    <source>
        <dbReference type="ARBA" id="ARBA00023237"/>
    </source>
</evidence>
<evidence type="ECO:0000256" key="6">
    <source>
        <dbReference type="SAM" id="SignalP"/>
    </source>
</evidence>
<feature type="domain" description="SusD-like N-terminal" evidence="8">
    <location>
        <begin position="72"/>
        <end position="214"/>
    </location>
</feature>
<feature type="domain" description="RagB/SusD" evidence="7">
    <location>
        <begin position="296"/>
        <end position="583"/>
    </location>
</feature>
<dbReference type="Proteomes" id="UP000095517">
    <property type="component" value="Unassembled WGS sequence"/>
</dbReference>
<dbReference type="Pfam" id="PF07980">
    <property type="entry name" value="SusD_RagB"/>
    <property type="match status" value="1"/>
</dbReference>
<keyword evidence="5" id="KW-0998">Cell outer membrane</keyword>
<dbReference type="EMBL" id="CYZH01000001">
    <property type="protein sequence ID" value="CUN41152.1"/>
    <property type="molecule type" value="Genomic_DNA"/>
</dbReference>
<evidence type="ECO:0000256" key="2">
    <source>
        <dbReference type="ARBA" id="ARBA00006275"/>
    </source>
</evidence>
<keyword evidence="4" id="KW-0472">Membrane</keyword>
<feature type="signal peptide" evidence="6">
    <location>
        <begin position="1"/>
        <end position="23"/>
    </location>
</feature>
<evidence type="ECO:0000259" key="7">
    <source>
        <dbReference type="Pfam" id="PF07980"/>
    </source>
</evidence>
<comment type="similarity">
    <text evidence="2">Belongs to the SusD family.</text>
</comment>
<dbReference type="GO" id="GO:0009279">
    <property type="term" value="C:cell outer membrane"/>
    <property type="evidence" value="ECO:0007669"/>
    <property type="project" value="UniProtKB-SubCell"/>
</dbReference>
<evidence type="ECO:0000256" key="1">
    <source>
        <dbReference type="ARBA" id="ARBA00004442"/>
    </source>
</evidence>